<dbReference type="InterPro" id="IPR045121">
    <property type="entry name" value="CoAse"/>
</dbReference>
<dbReference type="GO" id="GO:0046872">
    <property type="term" value="F:metal ion binding"/>
    <property type="evidence" value="ECO:0007669"/>
    <property type="project" value="UniProtKB-KW"/>
</dbReference>
<keyword evidence="9" id="KW-1185">Reference proteome</keyword>
<accession>A0A3Q8XRR6</accession>
<protein>
    <submittedName>
        <fullName evidence="8">CoA pyrophosphatase</fullName>
    </submittedName>
</protein>
<evidence type="ECO:0000313" key="8">
    <source>
        <dbReference type="EMBL" id="AZN73660.1"/>
    </source>
</evidence>
<sequence length="219" mass="24450">MRFDDPAGLHRFSAETFRQRAAHHQRSAAEIADAFRHHGDHALNPDLADQLEAVARRDAAVLIPVIDDGAADARLILTQRAGSLRQHSGQVAFPGGKIDPEDGSPEAAAIREAQEEIALDPAFVTPVGQLPPYLTMSGFRIMPVLAVVKPGYSLVPNPDEVAEVFEVPLSFLMTPENHIRESRVWQGRERHYYTMPYENRFIWGVTAGILRMLYERLYG</sequence>
<dbReference type="Proteomes" id="UP000268192">
    <property type="component" value="Chromosome"/>
</dbReference>
<reference evidence="8 9" key="1">
    <citation type="submission" date="2018-09" db="EMBL/GenBank/DDBJ databases">
        <title>Marinorhizobium profundi gen. nov., sp. nov., isolated from a deep-sea sediment sample from the New Britain Trench and proposal of Marinorhizobiaceae fam. nov. in the order Rhizobiales of the class Alphaproteobacteria.</title>
        <authorList>
            <person name="Cao J."/>
        </authorList>
    </citation>
    <scope>NUCLEOTIDE SEQUENCE [LARGE SCALE GENOMIC DNA]</scope>
    <source>
        <strain evidence="8 9">WS11</strain>
    </source>
</reference>
<dbReference type="OrthoDB" id="9802805at2"/>
<dbReference type="GO" id="GO:0010945">
    <property type="term" value="F:coenzyme A diphosphatase activity"/>
    <property type="evidence" value="ECO:0007669"/>
    <property type="project" value="InterPro"/>
</dbReference>
<evidence type="ECO:0000256" key="3">
    <source>
        <dbReference type="ARBA" id="ARBA00022723"/>
    </source>
</evidence>
<comment type="cofactor">
    <cofactor evidence="2">
        <name>Mg(2+)</name>
        <dbReference type="ChEBI" id="CHEBI:18420"/>
    </cofactor>
</comment>
<dbReference type="InterPro" id="IPR015797">
    <property type="entry name" value="NUDIX_hydrolase-like_dom_sf"/>
</dbReference>
<gene>
    <name evidence="8" type="ORF">D5400_07595</name>
</gene>
<evidence type="ECO:0000256" key="2">
    <source>
        <dbReference type="ARBA" id="ARBA00001946"/>
    </source>
</evidence>
<dbReference type="Pfam" id="PF00293">
    <property type="entry name" value="NUDIX"/>
    <property type="match status" value="1"/>
</dbReference>
<dbReference type="PANTHER" id="PTHR12992:SF11">
    <property type="entry name" value="MITOCHONDRIAL COENZYME A DIPHOSPHATASE NUDT8"/>
    <property type="match status" value="1"/>
</dbReference>
<dbReference type="PROSITE" id="PS51462">
    <property type="entry name" value="NUDIX"/>
    <property type="match status" value="1"/>
</dbReference>
<proteinExistence type="predicted"/>
<dbReference type="EMBL" id="CP032509">
    <property type="protein sequence ID" value="AZN73660.1"/>
    <property type="molecule type" value="Genomic_DNA"/>
</dbReference>
<dbReference type="CDD" id="cd03426">
    <property type="entry name" value="NUDIX_CoAse_Nudt7"/>
    <property type="match status" value="1"/>
</dbReference>
<comment type="cofactor">
    <cofactor evidence="1">
        <name>Mn(2+)</name>
        <dbReference type="ChEBI" id="CHEBI:29035"/>
    </cofactor>
</comment>
<keyword evidence="3" id="KW-0479">Metal-binding</keyword>
<dbReference type="AlphaFoldDB" id="A0A3Q8XRR6"/>
<dbReference type="RefSeq" id="WP_126009144.1">
    <property type="nucleotide sequence ID" value="NZ_CP032509.1"/>
</dbReference>
<organism evidence="8 9">
    <name type="scientific">Georhizobium profundi</name>
    <dbReference type="NCBI Taxonomy" id="2341112"/>
    <lineage>
        <taxon>Bacteria</taxon>
        <taxon>Pseudomonadati</taxon>
        <taxon>Pseudomonadota</taxon>
        <taxon>Alphaproteobacteria</taxon>
        <taxon>Hyphomicrobiales</taxon>
        <taxon>Rhizobiaceae</taxon>
        <taxon>Georhizobium</taxon>
    </lineage>
</organism>
<evidence type="ECO:0000313" key="9">
    <source>
        <dbReference type="Proteomes" id="UP000268192"/>
    </source>
</evidence>
<feature type="domain" description="Nudix hydrolase" evidence="7">
    <location>
        <begin position="56"/>
        <end position="188"/>
    </location>
</feature>
<evidence type="ECO:0000256" key="5">
    <source>
        <dbReference type="ARBA" id="ARBA00022842"/>
    </source>
</evidence>
<keyword evidence="5" id="KW-0460">Magnesium</keyword>
<evidence type="ECO:0000259" key="7">
    <source>
        <dbReference type="PROSITE" id="PS51462"/>
    </source>
</evidence>
<evidence type="ECO:0000256" key="4">
    <source>
        <dbReference type="ARBA" id="ARBA00022801"/>
    </source>
</evidence>
<keyword evidence="4" id="KW-0378">Hydrolase</keyword>
<dbReference type="KEGG" id="abaw:D5400_07595"/>
<dbReference type="NCBIfam" id="NF007980">
    <property type="entry name" value="PRK10707.1"/>
    <property type="match status" value="1"/>
</dbReference>
<dbReference type="InterPro" id="IPR000086">
    <property type="entry name" value="NUDIX_hydrolase_dom"/>
</dbReference>
<evidence type="ECO:0000256" key="1">
    <source>
        <dbReference type="ARBA" id="ARBA00001936"/>
    </source>
</evidence>
<dbReference type="PANTHER" id="PTHR12992">
    <property type="entry name" value="NUDIX HYDROLASE"/>
    <property type="match status" value="1"/>
</dbReference>
<keyword evidence="6" id="KW-0464">Manganese</keyword>
<dbReference type="SUPFAM" id="SSF55811">
    <property type="entry name" value="Nudix"/>
    <property type="match status" value="1"/>
</dbReference>
<evidence type="ECO:0000256" key="6">
    <source>
        <dbReference type="ARBA" id="ARBA00023211"/>
    </source>
</evidence>
<dbReference type="Gene3D" id="3.90.79.10">
    <property type="entry name" value="Nucleoside Triphosphate Pyrophosphohydrolase"/>
    <property type="match status" value="1"/>
</dbReference>
<name>A0A3Q8XRR6_9HYPH</name>